<dbReference type="AlphaFoldDB" id="A0A5D2RTV8"/>
<sequence>MIAKIPLTMDVLTSPSINSNSLSFFSKFPSRFLSEEATYPPKSLSLKDIIDCWSESTTILLISPLITSLNLTFLVFQSPPVQDFLSVPLAEFFVSISNVSL</sequence>
<dbReference type="EMBL" id="CM017610">
    <property type="protein sequence ID" value="TYI43215.1"/>
    <property type="molecule type" value="Genomic_DNA"/>
</dbReference>
<organism evidence="1 2">
    <name type="scientific">Gossypium tomentosum</name>
    <name type="common">Hawaiian cotton</name>
    <name type="synonym">Gossypium sandvicense</name>
    <dbReference type="NCBI Taxonomy" id="34277"/>
    <lineage>
        <taxon>Eukaryota</taxon>
        <taxon>Viridiplantae</taxon>
        <taxon>Streptophyta</taxon>
        <taxon>Embryophyta</taxon>
        <taxon>Tracheophyta</taxon>
        <taxon>Spermatophyta</taxon>
        <taxon>Magnoliopsida</taxon>
        <taxon>eudicotyledons</taxon>
        <taxon>Gunneridae</taxon>
        <taxon>Pentapetalae</taxon>
        <taxon>rosids</taxon>
        <taxon>malvids</taxon>
        <taxon>Malvales</taxon>
        <taxon>Malvaceae</taxon>
        <taxon>Malvoideae</taxon>
        <taxon>Gossypium</taxon>
    </lineage>
</organism>
<dbReference type="Proteomes" id="UP000322667">
    <property type="component" value="Chromosome A01"/>
</dbReference>
<evidence type="ECO:0000313" key="1">
    <source>
        <dbReference type="EMBL" id="TYI43215.1"/>
    </source>
</evidence>
<proteinExistence type="predicted"/>
<reference evidence="1 2" key="1">
    <citation type="submission" date="2019-07" db="EMBL/GenBank/DDBJ databases">
        <title>WGS assembly of Gossypium tomentosum.</title>
        <authorList>
            <person name="Chen Z.J."/>
            <person name="Sreedasyam A."/>
            <person name="Ando A."/>
            <person name="Song Q."/>
            <person name="De L."/>
            <person name="Hulse-Kemp A."/>
            <person name="Ding M."/>
            <person name="Ye W."/>
            <person name="Kirkbride R."/>
            <person name="Jenkins J."/>
            <person name="Plott C."/>
            <person name="Lovell J."/>
            <person name="Lin Y.-M."/>
            <person name="Vaughn R."/>
            <person name="Liu B."/>
            <person name="Li W."/>
            <person name="Simpson S."/>
            <person name="Scheffler B."/>
            <person name="Saski C."/>
            <person name="Grover C."/>
            <person name="Hu G."/>
            <person name="Conover J."/>
            <person name="Carlson J."/>
            <person name="Shu S."/>
            <person name="Boston L."/>
            <person name="Williams M."/>
            <person name="Peterson D."/>
            <person name="Mcgee K."/>
            <person name="Jones D."/>
            <person name="Wendel J."/>
            <person name="Stelly D."/>
            <person name="Grimwood J."/>
            <person name="Schmutz J."/>
        </authorList>
    </citation>
    <scope>NUCLEOTIDE SEQUENCE [LARGE SCALE GENOMIC DNA]</scope>
    <source>
        <strain evidence="1">7179.01</strain>
    </source>
</reference>
<gene>
    <name evidence="1" type="ORF">ES332_A01G153300v1</name>
</gene>
<keyword evidence="2" id="KW-1185">Reference proteome</keyword>
<evidence type="ECO:0000313" key="2">
    <source>
        <dbReference type="Proteomes" id="UP000322667"/>
    </source>
</evidence>
<protein>
    <submittedName>
        <fullName evidence="1">Uncharacterized protein</fullName>
    </submittedName>
</protein>
<name>A0A5D2RTV8_GOSTO</name>
<accession>A0A5D2RTV8</accession>